<feature type="region of interest" description="Disordered" evidence="6">
    <location>
        <begin position="51"/>
        <end position="124"/>
    </location>
</feature>
<evidence type="ECO:0000259" key="7">
    <source>
        <dbReference type="PROSITE" id="PS50888"/>
    </source>
</evidence>
<dbReference type="SMART" id="SM00353">
    <property type="entry name" value="HLH"/>
    <property type="match status" value="1"/>
</dbReference>
<dbReference type="PANTHER" id="PTHR11514">
    <property type="entry name" value="MYC"/>
    <property type="match status" value="1"/>
</dbReference>
<dbReference type="GO" id="GO:0000976">
    <property type="term" value="F:transcription cis-regulatory region binding"/>
    <property type="evidence" value="ECO:0007669"/>
    <property type="project" value="TreeGrafter"/>
</dbReference>
<feature type="domain" description="BHLH" evidence="7">
    <location>
        <begin position="111"/>
        <end position="160"/>
    </location>
</feature>
<evidence type="ECO:0000313" key="9">
    <source>
        <dbReference type="Proteomes" id="UP000823388"/>
    </source>
</evidence>
<dbReference type="AlphaFoldDB" id="A0A8T0W8A0"/>
<dbReference type="EMBL" id="CM029039">
    <property type="protein sequence ID" value="KAG2644662.1"/>
    <property type="molecule type" value="Genomic_DNA"/>
</dbReference>
<dbReference type="Gene3D" id="4.10.280.10">
    <property type="entry name" value="Helix-loop-helix DNA-binding domain"/>
    <property type="match status" value="1"/>
</dbReference>
<comment type="caution">
    <text evidence="8">The sequence shown here is derived from an EMBL/GenBank/DDBJ whole genome shotgun (WGS) entry which is preliminary data.</text>
</comment>
<comment type="subcellular location">
    <subcellularLocation>
        <location evidence="4">Nucleus</location>
    </subcellularLocation>
</comment>
<dbReference type="Pfam" id="PF00010">
    <property type="entry name" value="HLH"/>
    <property type="match status" value="1"/>
</dbReference>
<reference evidence="8" key="1">
    <citation type="submission" date="2020-05" db="EMBL/GenBank/DDBJ databases">
        <title>WGS assembly of Panicum virgatum.</title>
        <authorList>
            <person name="Lovell J.T."/>
            <person name="Jenkins J."/>
            <person name="Shu S."/>
            <person name="Juenger T.E."/>
            <person name="Schmutz J."/>
        </authorList>
    </citation>
    <scope>NUCLEOTIDE SEQUENCE</scope>
    <source>
        <strain evidence="8">AP13</strain>
    </source>
</reference>
<comment type="similarity">
    <text evidence="1">Belongs to the bHLH protein family.</text>
</comment>
<dbReference type="GO" id="GO:0046983">
    <property type="term" value="F:protein dimerization activity"/>
    <property type="evidence" value="ECO:0007669"/>
    <property type="project" value="InterPro"/>
</dbReference>
<sequence>MDEEHLSPSYSSRPAPLSFSEAASCTILELPSFEVPEQWLLADAAAAGGNENHDVGAYYLGETPTPAPAGSVLSPADSELSKLPLPSPSAPAPAPAKRRGRKPGPRPVAGTAAASHVESERQRREKLNRRFCELRAAVPTVSRMDKASLLADAARYIAELRARVARLEADARQHHAAVARWEPASAGGDADAAAVGGELYVRKVGRDAAVVRVTSGARHAPAWLMGALRSLELQVQHACVSCAHGVTTQDVLVNLPAGAAALQDHDGLRGALLQKLEDSG</sequence>
<dbReference type="GO" id="GO:0003700">
    <property type="term" value="F:DNA-binding transcription factor activity"/>
    <property type="evidence" value="ECO:0007669"/>
    <property type="project" value="InterPro"/>
</dbReference>
<evidence type="ECO:0000256" key="2">
    <source>
        <dbReference type="ARBA" id="ARBA00023015"/>
    </source>
</evidence>
<keyword evidence="9" id="KW-1185">Reference proteome</keyword>
<proteinExistence type="inferred from homology"/>
<dbReference type="InterPro" id="IPR011598">
    <property type="entry name" value="bHLH_dom"/>
</dbReference>
<gene>
    <name evidence="8" type="ORF">PVAP13_2KG375686</name>
</gene>
<feature type="coiled-coil region" evidence="5">
    <location>
        <begin position="150"/>
        <end position="177"/>
    </location>
</feature>
<keyword evidence="2 4" id="KW-0805">Transcription regulation</keyword>
<keyword evidence="5" id="KW-0175">Coiled coil</keyword>
<evidence type="ECO:0000256" key="3">
    <source>
        <dbReference type="ARBA" id="ARBA00023163"/>
    </source>
</evidence>
<protein>
    <recommendedName>
        <fullName evidence="4">Transcription factor</fullName>
        <shortName evidence="4">bHLH transcription factor</shortName>
    </recommendedName>
    <alternativeName>
        <fullName evidence="4">Basic helix-loop-helix protein</fullName>
    </alternativeName>
</protein>
<evidence type="ECO:0000256" key="4">
    <source>
        <dbReference type="RuleBase" id="RU369104"/>
    </source>
</evidence>
<keyword evidence="3 4" id="KW-0804">Transcription</keyword>
<organism evidence="8 9">
    <name type="scientific">Panicum virgatum</name>
    <name type="common">Blackwell switchgrass</name>
    <dbReference type="NCBI Taxonomy" id="38727"/>
    <lineage>
        <taxon>Eukaryota</taxon>
        <taxon>Viridiplantae</taxon>
        <taxon>Streptophyta</taxon>
        <taxon>Embryophyta</taxon>
        <taxon>Tracheophyta</taxon>
        <taxon>Spermatophyta</taxon>
        <taxon>Magnoliopsida</taxon>
        <taxon>Liliopsida</taxon>
        <taxon>Poales</taxon>
        <taxon>Poaceae</taxon>
        <taxon>PACMAD clade</taxon>
        <taxon>Panicoideae</taxon>
        <taxon>Panicodae</taxon>
        <taxon>Paniceae</taxon>
        <taxon>Panicinae</taxon>
        <taxon>Panicum</taxon>
        <taxon>Panicum sect. Hiantes</taxon>
    </lineage>
</organism>
<evidence type="ECO:0000256" key="5">
    <source>
        <dbReference type="SAM" id="Coils"/>
    </source>
</evidence>
<feature type="compositionally biased region" description="Pro residues" evidence="6">
    <location>
        <begin position="85"/>
        <end position="94"/>
    </location>
</feature>
<dbReference type="InterPro" id="IPR045084">
    <property type="entry name" value="AIB/MYC-like"/>
</dbReference>
<dbReference type="PROSITE" id="PS50888">
    <property type="entry name" value="BHLH"/>
    <property type="match status" value="1"/>
</dbReference>
<dbReference type="OrthoDB" id="1926382at2759"/>
<dbReference type="InterPro" id="IPR036638">
    <property type="entry name" value="HLH_DNA-bd_sf"/>
</dbReference>
<name>A0A8T0W8A0_PANVG</name>
<dbReference type="GO" id="GO:0005634">
    <property type="term" value="C:nucleus"/>
    <property type="evidence" value="ECO:0007669"/>
    <property type="project" value="UniProtKB-SubCell"/>
</dbReference>
<dbReference type="SUPFAM" id="SSF47459">
    <property type="entry name" value="HLH, helix-loop-helix DNA-binding domain"/>
    <property type="match status" value="1"/>
</dbReference>
<evidence type="ECO:0000256" key="6">
    <source>
        <dbReference type="SAM" id="MobiDB-lite"/>
    </source>
</evidence>
<accession>A0A8T0W8A0</accession>
<dbReference type="Proteomes" id="UP000823388">
    <property type="component" value="Chromosome 2K"/>
</dbReference>
<dbReference type="PANTHER" id="PTHR11514:SF115">
    <property type="entry name" value="TRANSCRIPTION FACTOR"/>
    <property type="match status" value="1"/>
</dbReference>
<evidence type="ECO:0000313" key="8">
    <source>
        <dbReference type="EMBL" id="KAG2644662.1"/>
    </source>
</evidence>
<keyword evidence="4" id="KW-0539">Nucleus</keyword>
<evidence type="ECO:0000256" key="1">
    <source>
        <dbReference type="ARBA" id="ARBA00005510"/>
    </source>
</evidence>